<evidence type="ECO:0000259" key="2">
    <source>
        <dbReference type="PROSITE" id="PS51352"/>
    </source>
</evidence>
<dbReference type="Gene3D" id="3.40.30.10">
    <property type="entry name" value="Glutaredoxin"/>
    <property type="match status" value="2"/>
</dbReference>
<reference evidence="3" key="1">
    <citation type="submission" date="2013-10" db="EMBL/GenBank/DDBJ databases">
        <title>Genomic analysis of the causative agents of coccidiosis in chickens.</title>
        <authorList>
            <person name="Reid A.J."/>
            <person name="Blake D."/>
            <person name="Billington K."/>
            <person name="Browne H."/>
            <person name="Dunn M."/>
            <person name="Hung S."/>
            <person name="Kawahara F."/>
            <person name="Miranda-Saavedra D."/>
            <person name="Mourier T."/>
            <person name="Nagra H."/>
            <person name="Otto T.D."/>
            <person name="Rawlings N."/>
            <person name="Sanchez A."/>
            <person name="Sanders M."/>
            <person name="Subramaniam C."/>
            <person name="Tay Y."/>
            <person name="Dear P."/>
            <person name="Doerig C."/>
            <person name="Gruber A."/>
            <person name="Parkinson J."/>
            <person name="Shirley M."/>
            <person name="Wan K.L."/>
            <person name="Berriman M."/>
            <person name="Tomley F."/>
            <person name="Pain A."/>
        </authorList>
    </citation>
    <scope>NUCLEOTIDE SEQUENCE [LARGE SCALE GENOMIC DNA]</scope>
    <source>
        <strain evidence="3">Weybridge</strain>
    </source>
</reference>
<dbReference type="PROSITE" id="PS00194">
    <property type="entry name" value="THIOREDOXIN_1"/>
    <property type="match status" value="1"/>
</dbReference>
<dbReference type="PANTHER" id="PTHR12203">
    <property type="entry name" value="KDEL LYS-ASP-GLU-LEU CONTAINING - RELATED"/>
    <property type="match status" value="1"/>
</dbReference>
<dbReference type="InterPro" id="IPR013766">
    <property type="entry name" value="Thioredoxin_domain"/>
</dbReference>
<dbReference type="InterPro" id="IPR051091">
    <property type="entry name" value="O-Glucosyltr/Glycosyltrsf_90"/>
</dbReference>
<dbReference type="RefSeq" id="XP_013336986.1">
    <property type="nucleotide sequence ID" value="XM_013481532.1"/>
</dbReference>
<accession>U6M8I5</accession>
<evidence type="ECO:0000313" key="4">
    <source>
        <dbReference type="Proteomes" id="UP000030763"/>
    </source>
</evidence>
<sequence>MGTPSPVSQQPKAVRAAAAKAASRGRRSSLRRWTRLASSKVAWVLVLLVAVYLGFFYSPRVLTCKYEVIGGPGLDPAFAAPTRHFRIAVRNDSGGELPIGFKKDNIRLTWHISPSIPGRAGQSVASELYDLGGGEFQVAFRVKEGVPSGHELRLRISYADKQTPISIPPLDISVPGPIHEPSCTAPVQAFAWTQAMGCPRTFPQLEEDLKSFETIDLGKLRQAIPKLLQRSSATSLLHYVIKDNQVFKKAHGPFPAFSYFADMVFHQLAATVKLPDVEFVLNVGDWPLVEKSWGEGRVPVFSWCGSTGSFDIVLPQWDVSRSTILGNTESDPDLLASQGWSLHAWESKDSRAAFRGRDSNPVRVKLAQLSALHPDLLDVAITSWENDENFEAEEQLGGGSKKFIKLSEFSKYKYILELDGTVAAYRNPYLLASGSLVLKQDSAYYEWYQRELSPWQHFVPFNGTGEDLLSKLQWAKENDAEAKRIASNARQYAKISLLPERVLCFYYKALESYALRQVGTPTVMEDMVWVPPPQLPKYNTCGSPDPLSRLGDYPVVPLHPTSVETFLSRADKDTVVIVHSAFCNRSARILADILVMARMYRAAGADLQFASAETFTAQYPIKWIQTTNGPQLFFLKKGSSTPEQLAGQLTRTAAVTFINSKLPDVQHHIIAPPEVEQIISDPIPQRNDGPAKQIVANTFGELVLGSDKDVLLMVSAPWCGYCKKIRPAFFRFARAVSANPAAAAVLEVAKMNGPTNEIRHKGFAVTHYPTIWFVRKGEKQPVVFSGRSTEEGFLEFVKKHATNPADLEGIVTTPKPPSGTKLSMKDLQSKYGSPILTVDSESFYDDVLDNDKDVLLLVYAPWCGHCKKLEPTYEEFAKLAAESKSANEALVVAKMDGSANRLPDEKYKVTGFPTVWFFKKGSDTPIKFMGERTANGLASFVQQHATTKIEMKIPAPPAPVAVSQPAPTTNDGPVKVVVGDTFKSQVLDSGKVIEDSVVNSTVLCGS</sequence>
<dbReference type="EMBL" id="HG721759">
    <property type="protein sequence ID" value="CDJ60336.1"/>
    <property type="molecule type" value="Genomic_DNA"/>
</dbReference>
<feature type="domain" description="Thioredoxin" evidence="2">
    <location>
        <begin position="673"/>
        <end position="802"/>
    </location>
</feature>
<name>U6M8I5_EIMMA</name>
<dbReference type="OMA" id="KFMGERT"/>
<dbReference type="GO" id="GO:0046527">
    <property type="term" value="F:glucosyltransferase activity"/>
    <property type="evidence" value="ECO:0007669"/>
    <property type="project" value="TreeGrafter"/>
</dbReference>
<proteinExistence type="predicted"/>
<keyword evidence="4" id="KW-1185">Reference proteome</keyword>
<dbReference type="InterPro" id="IPR017937">
    <property type="entry name" value="Thioredoxin_CS"/>
</dbReference>
<feature type="domain" description="Thioredoxin" evidence="2">
    <location>
        <begin position="816"/>
        <end position="946"/>
    </location>
</feature>
<dbReference type="InterPro" id="IPR036249">
    <property type="entry name" value="Thioredoxin-like_sf"/>
</dbReference>
<dbReference type="GeneID" id="25336941"/>
<keyword evidence="1" id="KW-0472">Membrane</keyword>
<dbReference type="AlphaFoldDB" id="U6M8I5"/>
<gene>
    <name evidence="3" type="ORF">EMWEY_00029550</name>
</gene>
<dbReference type="VEuPathDB" id="ToxoDB:EMWEY_00029550"/>
<dbReference type="GO" id="GO:0012505">
    <property type="term" value="C:endomembrane system"/>
    <property type="evidence" value="ECO:0007669"/>
    <property type="project" value="TreeGrafter"/>
</dbReference>
<dbReference type="PANTHER" id="PTHR12203:SF122">
    <property type="entry name" value="GLYCOSYL TRANSFERASE CAP10 DOMAIN-CONTAINING PROTEIN"/>
    <property type="match status" value="1"/>
</dbReference>
<organism evidence="3 4">
    <name type="scientific">Eimeria maxima</name>
    <name type="common">Coccidian parasite</name>
    <dbReference type="NCBI Taxonomy" id="5804"/>
    <lineage>
        <taxon>Eukaryota</taxon>
        <taxon>Sar</taxon>
        <taxon>Alveolata</taxon>
        <taxon>Apicomplexa</taxon>
        <taxon>Conoidasida</taxon>
        <taxon>Coccidia</taxon>
        <taxon>Eucoccidiorida</taxon>
        <taxon>Eimeriorina</taxon>
        <taxon>Eimeriidae</taxon>
        <taxon>Eimeria</taxon>
    </lineage>
</organism>
<dbReference type="SUPFAM" id="SSF52833">
    <property type="entry name" value="Thioredoxin-like"/>
    <property type="match status" value="2"/>
</dbReference>
<dbReference type="Pfam" id="PF00085">
    <property type="entry name" value="Thioredoxin"/>
    <property type="match status" value="2"/>
</dbReference>
<evidence type="ECO:0000256" key="1">
    <source>
        <dbReference type="SAM" id="Phobius"/>
    </source>
</evidence>
<evidence type="ECO:0000313" key="3">
    <source>
        <dbReference type="EMBL" id="CDJ60336.1"/>
    </source>
</evidence>
<dbReference type="Proteomes" id="UP000030763">
    <property type="component" value="Unassembled WGS sequence"/>
</dbReference>
<keyword evidence="1" id="KW-1133">Transmembrane helix</keyword>
<reference evidence="3" key="2">
    <citation type="submission" date="2013-10" db="EMBL/GenBank/DDBJ databases">
        <authorList>
            <person name="Aslett M."/>
        </authorList>
    </citation>
    <scope>NUCLEOTIDE SEQUENCE [LARGE SCALE GENOMIC DNA]</scope>
    <source>
        <strain evidence="3">Weybridge</strain>
    </source>
</reference>
<dbReference type="InterPro" id="IPR006598">
    <property type="entry name" value="CAP10"/>
</dbReference>
<dbReference type="OrthoDB" id="541052at2759"/>
<protein>
    <submittedName>
        <fullName evidence="3">Thioredoxin, putative</fullName>
    </submittedName>
</protein>
<dbReference type="Pfam" id="PF05686">
    <property type="entry name" value="Glyco_transf_90"/>
    <property type="match status" value="1"/>
</dbReference>
<dbReference type="SMART" id="SM00672">
    <property type="entry name" value="CAP10"/>
    <property type="match status" value="1"/>
</dbReference>
<keyword evidence="1" id="KW-0812">Transmembrane</keyword>
<feature type="transmembrane region" description="Helical" evidence="1">
    <location>
        <begin position="36"/>
        <end position="57"/>
    </location>
</feature>
<dbReference type="PROSITE" id="PS51352">
    <property type="entry name" value="THIOREDOXIN_2"/>
    <property type="match status" value="2"/>
</dbReference>
<dbReference type="CDD" id="cd02995">
    <property type="entry name" value="PDI_a_PDI_a'_C"/>
    <property type="match status" value="1"/>
</dbReference>